<accession>A0AAD4LIF8</accession>
<feature type="compositionally biased region" description="Polar residues" evidence="1">
    <location>
        <begin position="47"/>
        <end position="56"/>
    </location>
</feature>
<reference evidence="2" key="1">
    <citation type="submission" date="2022-01" db="EMBL/GenBank/DDBJ databases">
        <title>Comparative genomics reveals a dynamic genome evolution in the ectomycorrhizal milk-cap (Lactarius) mushrooms.</title>
        <authorList>
            <consortium name="DOE Joint Genome Institute"/>
            <person name="Lebreton A."/>
            <person name="Tang N."/>
            <person name="Kuo A."/>
            <person name="LaButti K."/>
            <person name="Drula E."/>
            <person name="Barry K."/>
            <person name="Clum A."/>
            <person name="Lipzen A."/>
            <person name="Mousain D."/>
            <person name="Ng V."/>
            <person name="Wang R."/>
            <person name="Wang X."/>
            <person name="Dai Y."/>
            <person name="Henrissat B."/>
            <person name="Grigoriev I.V."/>
            <person name="Guerin-Laguette A."/>
            <person name="Yu F."/>
            <person name="Martin F.M."/>
        </authorList>
    </citation>
    <scope>NUCLEOTIDE SEQUENCE</scope>
    <source>
        <strain evidence="2">QP</strain>
    </source>
</reference>
<organism evidence="2 3">
    <name type="scientific">Lactarius akahatsu</name>
    <dbReference type="NCBI Taxonomy" id="416441"/>
    <lineage>
        <taxon>Eukaryota</taxon>
        <taxon>Fungi</taxon>
        <taxon>Dikarya</taxon>
        <taxon>Basidiomycota</taxon>
        <taxon>Agaricomycotina</taxon>
        <taxon>Agaricomycetes</taxon>
        <taxon>Russulales</taxon>
        <taxon>Russulaceae</taxon>
        <taxon>Lactarius</taxon>
    </lineage>
</organism>
<feature type="compositionally biased region" description="Low complexity" evidence="1">
    <location>
        <begin position="212"/>
        <end position="238"/>
    </location>
</feature>
<dbReference type="AlphaFoldDB" id="A0AAD4LIF8"/>
<evidence type="ECO:0000256" key="1">
    <source>
        <dbReference type="SAM" id="MobiDB-lite"/>
    </source>
</evidence>
<evidence type="ECO:0000313" key="3">
    <source>
        <dbReference type="Proteomes" id="UP001201163"/>
    </source>
</evidence>
<keyword evidence="3" id="KW-1185">Reference proteome</keyword>
<name>A0AAD4LIF8_9AGAM</name>
<dbReference type="Proteomes" id="UP001201163">
    <property type="component" value="Unassembled WGS sequence"/>
</dbReference>
<feature type="region of interest" description="Disordered" evidence="1">
    <location>
        <begin position="1"/>
        <end position="63"/>
    </location>
</feature>
<feature type="compositionally biased region" description="Basic and acidic residues" evidence="1">
    <location>
        <begin position="332"/>
        <end position="348"/>
    </location>
</feature>
<feature type="compositionally biased region" description="Low complexity" evidence="1">
    <location>
        <begin position="172"/>
        <end position="186"/>
    </location>
</feature>
<protein>
    <submittedName>
        <fullName evidence="2">Uncharacterized protein</fullName>
    </submittedName>
</protein>
<feature type="region of interest" description="Disordered" evidence="1">
    <location>
        <begin position="169"/>
        <end position="348"/>
    </location>
</feature>
<feature type="compositionally biased region" description="Low complexity" evidence="1">
    <location>
        <begin position="261"/>
        <end position="281"/>
    </location>
</feature>
<dbReference type="EMBL" id="JAKELL010000021">
    <property type="protein sequence ID" value="KAH8992669.1"/>
    <property type="molecule type" value="Genomic_DNA"/>
</dbReference>
<sequence>MFTYAPRLVQRASPPVHERTPSQASSSVPRSHTPSLHPSPAVPIPTRHSQTPSPQSIPIVAPRHSPEPWVDALKEDVEAEFNLSLVDDVKAVKDASLASATTPEEKVAIQREFDESMADIRALARAELQRRVEAERERRLLGNFHGKDALVAEQHNIMDNILREKIRRDVSHSPPSSSSSSLPSHLAQPQPHLSRQSQPIPIPIQRNSSRNGIPRGSSVGGRSVSIGNGPIASSSSSSPRAFPSVRRDSITQHASARPFQSPVASPASSLPSVSSPSEASSGRFHARQGDGSALRGAPRRCAEAGAGGPAEGGCRTALRRGGPSAGGGCRTPRGERPAQERGGDAAHP</sequence>
<proteinExistence type="predicted"/>
<comment type="caution">
    <text evidence="2">The sequence shown here is derived from an EMBL/GenBank/DDBJ whole genome shotgun (WGS) entry which is preliminary data.</text>
</comment>
<evidence type="ECO:0000313" key="2">
    <source>
        <dbReference type="EMBL" id="KAH8992669.1"/>
    </source>
</evidence>
<feature type="compositionally biased region" description="Polar residues" evidence="1">
    <location>
        <begin position="191"/>
        <end position="211"/>
    </location>
</feature>
<gene>
    <name evidence="2" type="ORF">EDB92DRAFT_540025</name>
</gene>
<feature type="compositionally biased region" description="Polar residues" evidence="1">
    <location>
        <begin position="21"/>
        <end position="36"/>
    </location>
</feature>